<proteinExistence type="predicted"/>
<protein>
    <recommendedName>
        <fullName evidence="2">Methyltransferase domain-containing protein</fullName>
    </recommendedName>
</protein>
<dbReference type="Pfam" id="PF13489">
    <property type="entry name" value="Methyltransf_23"/>
    <property type="match status" value="1"/>
</dbReference>
<organism evidence="1">
    <name type="scientific">marine sediment metagenome</name>
    <dbReference type="NCBI Taxonomy" id="412755"/>
    <lineage>
        <taxon>unclassified sequences</taxon>
        <taxon>metagenomes</taxon>
        <taxon>ecological metagenomes</taxon>
    </lineage>
</organism>
<dbReference type="Gene3D" id="3.40.50.150">
    <property type="entry name" value="Vaccinia Virus protein VP39"/>
    <property type="match status" value="1"/>
</dbReference>
<reference evidence="1" key="1">
    <citation type="journal article" date="2015" name="Nature">
        <title>Complex archaea that bridge the gap between prokaryotes and eukaryotes.</title>
        <authorList>
            <person name="Spang A."/>
            <person name="Saw J.H."/>
            <person name="Jorgensen S.L."/>
            <person name="Zaremba-Niedzwiedzka K."/>
            <person name="Martijn J."/>
            <person name="Lind A.E."/>
            <person name="van Eijk R."/>
            <person name="Schleper C."/>
            <person name="Guy L."/>
            <person name="Ettema T.J."/>
        </authorList>
    </citation>
    <scope>NUCLEOTIDE SEQUENCE</scope>
</reference>
<feature type="non-terminal residue" evidence="1">
    <location>
        <position position="1"/>
    </location>
</feature>
<dbReference type="CDD" id="cd02440">
    <property type="entry name" value="AdoMet_MTases"/>
    <property type="match status" value="1"/>
</dbReference>
<gene>
    <name evidence="1" type="ORF">LCGC14_2501500</name>
</gene>
<dbReference type="SUPFAM" id="SSF53335">
    <property type="entry name" value="S-adenosyl-L-methionine-dependent methyltransferases"/>
    <property type="match status" value="1"/>
</dbReference>
<feature type="non-terminal residue" evidence="1">
    <location>
        <position position="498"/>
    </location>
</feature>
<evidence type="ECO:0000313" key="1">
    <source>
        <dbReference type="EMBL" id="KKL15847.1"/>
    </source>
</evidence>
<dbReference type="AlphaFoldDB" id="A0A0F9BPR4"/>
<name>A0A0F9BPR4_9ZZZZ</name>
<dbReference type="InterPro" id="IPR029063">
    <property type="entry name" value="SAM-dependent_MTases_sf"/>
</dbReference>
<comment type="caution">
    <text evidence="1">The sequence shown here is derived from an EMBL/GenBank/DDBJ whole genome shotgun (WGS) entry which is preliminary data.</text>
</comment>
<evidence type="ECO:0008006" key="2">
    <source>
        <dbReference type="Google" id="ProtNLM"/>
    </source>
</evidence>
<sequence>VYQCNDEWVGGYPMWDVFRAMHEARDLIRGRYEMLVHKETVFGLDYLANAVQWLREAGEPLLALGNLTRLESWEAYDRLYRAYSDQDAKAVEFPLSSRLRALLAGDDVSGIASFLAESPSMAWSSHRSTWYARRKAQRWLEDIYFARRDWIKAIRFYERADRMICNDIYDVMADVMETLVACRGNPAVAWMPRETGCAYHLWHEKRYFQYEEAVRQWFTSDAARWEGTNYLDTEKMKRCHTSVTTGEFTAVYRHRRHPQGPVGRYMLEFYPWAQQHREALAAAATGDAQAIESLAQNGASPSRAMGEEFYNDLFRRGGHVGEYHRTYDYSIYRAVYDIVLAHLQTESPESVLEIGCGSGTLASRIVTLPGLKRYRGIDFSREGIKLAVGKCVNGDHTTAPEFILGDIREAEHYGDSWSCIVATEVLEHLDDDLAVVGMVPAGALVLLTLPDFHSPGHVRTYPDGNYIRARFAGLLDFDDVRCLPWGPRGQDSIYVCKA</sequence>
<accession>A0A0F9BPR4</accession>
<dbReference type="EMBL" id="LAZR01039904">
    <property type="protein sequence ID" value="KKL15847.1"/>
    <property type="molecule type" value="Genomic_DNA"/>
</dbReference>